<organism evidence="2">
    <name type="scientific">Tetraselmis chuii</name>
    <dbReference type="NCBI Taxonomy" id="63592"/>
    <lineage>
        <taxon>Eukaryota</taxon>
        <taxon>Viridiplantae</taxon>
        <taxon>Chlorophyta</taxon>
        <taxon>core chlorophytes</taxon>
        <taxon>Chlorodendrophyceae</taxon>
        <taxon>Chlorodendrales</taxon>
        <taxon>Chlorodendraceae</taxon>
        <taxon>Tetraselmis</taxon>
    </lineage>
</organism>
<sequence length="131" mass="14326">MDTPSFGPPRGLHGLTTQRPGGQQLSNNFSTFRISSPAGSLPSSQPTTPGRPTTSTAFQGSAFLEDIHPPLSLGHHNHQYQQPHQQPGGVNIRQHMPHFHSLQQPTPDQLFDMLPSLMDPNYGHPRSDGGY</sequence>
<dbReference type="EMBL" id="HBGG01037452">
    <property type="protein sequence ID" value="CAD9217396.1"/>
    <property type="molecule type" value="Transcribed_RNA"/>
</dbReference>
<dbReference type="AlphaFoldDB" id="A0A7S1T475"/>
<name>A0A7S1T475_9CHLO</name>
<feature type="compositionally biased region" description="Polar residues" evidence="1">
    <location>
        <begin position="15"/>
        <end position="59"/>
    </location>
</feature>
<reference evidence="2" key="1">
    <citation type="submission" date="2021-01" db="EMBL/GenBank/DDBJ databases">
        <authorList>
            <person name="Corre E."/>
            <person name="Pelletier E."/>
            <person name="Niang G."/>
            <person name="Scheremetjew M."/>
            <person name="Finn R."/>
            <person name="Kale V."/>
            <person name="Holt S."/>
            <person name="Cochrane G."/>
            <person name="Meng A."/>
            <person name="Brown T."/>
            <person name="Cohen L."/>
        </authorList>
    </citation>
    <scope>NUCLEOTIDE SEQUENCE</scope>
    <source>
        <strain evidence="2">PLY429</strain>
    </source>
</reference>
<evidence type="ECO:0000313" key="2">
    <source>
        <dbReference type="EMBL" id="CAD9217396.1"/>
    </source>
</evidence>
<protein>
    <submittedName>
        <fullName evidence="2">Uncharacterized protein</fullName>
    </submittedName>
</protein>
<evidence type="ECO:0000256" key="1">
    <source>
        <dbReference type="SAM" id="MobiDB-lite"/>
    </source>
</evidence>
<accession>A0A7S1T475</accession>
<proteinExistence type="predicted"/>
<gene>
    <name evidence="2" type="ORF">TCHU04912_LOCUS19315</name>
</gene>
<feature type="region of interest" description="Disordered" evidence="1">
    <location>
        <begin position="1"/>
        <end position="92"/>
    </location>
</feature>